<dbReference type="InterPro" id="IPR010970">
    <property type="entry name" value="Cys_dSase_SufS"/>
</dbReference>
<keyword evidence="5 8" id="KW-0663">Pyridoxal phosphate</keyword>
<evidence type="ECO:0000313" key="14">
    <source>
        <dbReference type="Proteomes" id="UP000572988"/>
    </source>
</evidence>
<evidence type="ECO:0000259" key="9">
    <source>
        <dbReference type="Pfam" id="PF00266"/>
    </source>
</evidence>
<gene>
    <name evidence="12" type="primary">sufS</name>
    <name evidence="11" type="ORF">C1O36_00440</name>
    <name evidence="12" type="ORF">NCTC12218_02026</name>
</gene>
<evidence type="ECO:0000313" key="11">
    <source>
        <dbReference type="EMBL" id="NHA33010.1"/>
    </source>
</evidence>
<dbReference type="InterPro" id="IPR015421">
    <property type="entry name" value="PyrdxlP-dep_Trfase_major"/>
</dbReference>
<dbReference type="PROSITE" id="PS00595">
    <property type="entry name" value="AA_TRANSFER_CLASS_5"/>
    <property type="match status" value="1"/>
</dbReference>
<keyword evidence="4 8" id="KW-0808">Transferase</keyword>
<evidence type="ECO:0000256" key="6">
    <source>
        <dbReference type="ARBA" id="ARBA00050776"/>
    </source>
</evidence>
<evidence type="ECO:0000256" key="2">
    <source>
        <dbReference type="ARBA" id="ARBA00002824"/>
    </source>
</evidence>
<evidence type="ECO:0000256" key="4">
    <source>
        <dbReference type="ARBA" id="ARBA00022679"/>
    </source>
</evidence>
<evidence type="ECO:0000313" key="13">
    <source>
        <dbReference type="Proteomes" id="UP000264146"/>
    </source>
</evidence>
<accession>A0A7Z7VXR6</accession>
<proteinExistence type="inferred from homology"/>
<dbReference type="EC" id="2.8.1.7" evidence="8"/>
<comment type="catalytic activity">
    <reaction evidence="6 8">
        <text>(sulfur carrier)-H + L-cysteine = (sulfur carrier)-SH + L-alanine</text>
        <dbReference type="Rhea" id="RHEA:43892"/>
        <dbReference type="Rhea" id="RHEA-COMP:14737"/>
        <dbReference type="Rhea" id="RHEA-COMP:14739"/>
        <dbReference type="ChEBI" id="CHEBI:29917"/>
        <dbReference type="ChEBI" id="CHEBI:35235"/>
        <dbReference type="ChEBI" id="CHEBI:57972"/>
        <dbReference type="ChEBI" id="CHEBI:64428"/>
        <dbReference type="EC" id="2.8.1.7"/>
    </reaction>
</comment>
<dbReference type="GO" id="GO:0006534">
    <property type="term" value="P:cysteine metabolic process"/>
    <property type="evidence" value="ECO:0007669"/>
    <property type="project" value="UniProtKB-UniRule"/>
</dbReference>
<evidence type="ECO:0000256" key="7">
    <source>
        <dbReference type="RuleBase" id="RU004504"/>
    </source>
</evidence>
<dbReference type="Gene3D" id="3.40.640.10">
    <property type="entry name" value="Type I PLP-dependent aspartate aminotransferase-like (Major domain)"/>
    <property type="match status" value="1"/>
</dbReference>
<feature type="domain" description="Aminotransferase class V" evidence="9">
    <location>
        <begin position="29"/>
        <end position="398"/>
    </location>
</feature>
<reference evidence="12" key="2">
    <citation type="submission" date="2018-06" db="EMBL/GenBank/DDBJ databases">
        <authorList>
            <consortium name="Pathogen Informatics"/>
            <person name="Doyle S."/>
        </authorList>
    </citation>
    <scope>NUCLEOTIDE SEQUENCE [LARGE SCALE GENOMIC DNA]</scope>
    <source>
        <strain evidence="12">NCTC12218</strain>
    </source>
</reference>
<evidence type="ECO:0000313" key="10">
    <source>
        <dbReference type="EMBL" id="CAD7360355.1"/>
    </source>
</evidence>
<dbReference type="EMBL" id="POVK01000001">
    <property type="protein sequence ID" value="NHA33010.1"/>
    <property type="molecule type" value="Genomic_DNA"/>
</dbReference>
<dbReference type="GO" id="GO:0031071">
    <property type="term" value="F:cysteine desulfurase activity"/>
    <property type="evidence" value="ECO:0007669"/>
    <property type="project" value="UniProtKB-UniRule"/>
</dbReference>
<dbReference type="RefSeq" id="WP_016424580.1">
    <property type="nucleotide sequence ID" value="NZ_CABKRV010000001.1"/>
</dbReference>
<dbReference type="EMBL" id="LR962863">
    <property type="protein sequence ID" value="CAD7360355.1"/>
    <property type="molecule type" value="Genomic_DNA"/>
</dbReference>
<evidence type="ECO:0000256" key="5">
    <source>
        <dbReference type="ARBA" id="ARBA00022898"/>
    </source>
</evidence>
<dbReference type="AlphaFoldDB" id="A0A7Z7VXR6"/>
<comment type="similarity">
    <text evidence="3 8">Belongs to the class-V pyridoxal-phosphate-dependent aminotransferase family. Csd subfamily.</text>
</comment>
<dbReference type="InterPro" id="IPR000192">
    <property type="entry name" value="Aminotrans_V_dom"/>
</dbReference>
<dbReference type="PANTHER" id="PTHR43586">
    <property type="entry name" value="CYSTEINE DESULFURASE"/>
    <property type="match status" value="1"/>
</dbReference>
<dbReference type="InterPro" id="IPR016454">
    <property type="entry name" value="Cysteine_dSase"/>
</dbReference>
<name>A0A7Z7VXR6_STASC</name>
<dbReference type="CDD" id="cd06453">
    <property type="entry name" value="SufS_like"/>
    <property type="match status" value="1"/>
</dbReference>
<evidence type="ECO:0000256" key="3">
    <source>
        <dbReference type="ARBA" id="ARBA00010447"/>
    </source>
</evidence>
<dbReference type="InterPro" id="IPR020578">
    <property type="entry name" value="Aminotrans_V_PyrdxlP_BS"/>
</dbReference>
<comment type="function">
    <text evidence="2 8">Catalyzes the removal of elemental sulfur and selenium atoms from L-cysteine, L-cystine, L-selenocysteine, and L-selenocystine to produce L-alanine.</text>
</comment>
<dbReference type="InterPro" id="IPR015422">
    <property type="entry name" value="PyrdxlP-dep_Trfase_small"/>
</dbReference>
<sequence>MADTKLDVEAIIKDFPILDQKVNGKRLAYLDSTATSQKPKQVIDTLRDYYERYNSNVHRGVHTLGSLATDGYEGARETVRRFIHAKHFEEIIFTRGTTASINMIAHSYGDANVEQGDEIVVTQMEHHANLVPWQQLAHRKGATLKFIPMSEDGTLSIEAVKETITDQTKIVAIAHVSNVLGTINDIKAIAEIAHAHGAIISVDGAQSVPHMKVDVQDLNVDFYSFSGHKMLGPTGIGVLYGKRELLNEMEPTEFGGDMIDFVGLYESTWTDLPTKFEAGTPLIAQAIGLQAAIEYIEFIGFDAIHAHEQALTQYAYEQMSQIEGIDIYGPAKDNRAGIITFNLKDVHPHDVATALDTEGVAVRAGHHCAQPLMKWLNVSSTARASFYIYNTKEDVDQLVEGLKQTKEFFSYEF</sequence>
<organism evidence="12">
    <name type="scientific">Staphylococcus schleiferi</name>
    <dbReference type="NCBI Taxonomy" id="1295"/>
    <lineage>
        <taxon>Bacteria</taxon>
        <taxon>Bacillati</taxon>
        <taxon>Bacillota</taxon>
        <taxon>Bacilli</taxon>
        <taxon>Bacillales</taxon>
        <taxon>Staphylococcaceae</taxon>
        <taxon>Staphylococcus</taxon>
    </lineage>
</organism>
<dbReference type="Gene3D" id="3.90.1150.10">
    <property type="entry name" value="Aspartate Aminotransferase, domain 1"/>
    <property type="match status" value="1"/>
</dbReference>
<dbReference type="Proteomes" id="UP000572988">
    <property type="component" value="Unassembled WGS sequence"/>
</dbReference>
<dbReference type="Pfam" id="PF00266">
    <property type="entry name" value="Aminotran_5"/>
    <property type="match status" value="1"/>
</dbReference>
<dbReference type="InterPro" id="IPR015424">
    <property type="entry name" value="PyrdxlP-dep_Trfase"/>
</dbReference>
<dbReference type="EMBL" id="UHEF01000001">
    <property type="protein sequence ID" value="SUM89857.1"/>
    <property type="molecule type" value="Genomic_DNA"/>
</dbReference>
<dbReference type="GO" id="GO:0030170">
    <property type="term" value="F:pyridoxal phosphate binding"/>
    <property type="evidence" value="ECO:0007669"/>
    <property type="project" value="UniProtKB-UniRule"/>
</dbReference>
<reference evidence="10 13" key="3">
    <citation type="submission" date="2020-11" db="EMBL/GenBank/DDBJ databases">
        <authorList>
            <consortium name="Pathogen Informatics"/>
        </authorList>
    </citation>
    <scope>NUCLEOTIDE SEQUENCE [LARGE SCALE GENOMIC DNA]</scope>
    <source>
        <strain evidence="10 13">NCTC12218</strain>
    </source>
</reference>
<dbReference type="PIRSF" id="PIRSF005572">
    <property type="entry name" value="NifS"/>
    <property type="match status" value="1"/>
</dbReference>
<keyword evidence="14" id="KW-1185">Reference proteome</keyword>
<evidence type="ECO:0000256" key="1">
    <source>
        <dbReference type="ARBA" id="ARBA00001933"/>
    </source>
</evidence>
<dbReference type="Proteomes" id="UP000264146">
    <property type="component" value="Chromosome"/>
</dbReference>
<protein>
    <recommendedName>
        <fullName evidence="8">Cysteine desulfurase</fullName>
        <ecNumber evidence="8">2.8.1.7</ecNumber>
    </recommendedName>
</protein>
<dbReference type="NCBIfam" id="TIGR01979">
    <property type="entry name" value="sufS"/>
    <property type="match status" value="1"/>
</dbReference>
<dbReference type="SUPFAM" id="SSF53383">
    <property type="entry name" value="PLP-dependent transferases"/>
    <property type="match status" value="1"/>
</dbReference>
<comment type="cofactor">
    <cofactor evidence="1 7">
        <name>pyridoxal 5'-phosphate</name>
        <dbReference type="ChEBI" id="CHEBI:597326"/>
    </cofactor>
</comment>
<reference evidence="11 14" key="1">
    <citation type="submission" date="2018-01" db="EMBL/GenBank/DDBJ databases">
        <title>Complete genome sequence of Staphylococcus Scheliferi isolated from human.</title>
        <authorList>
            <person name="Abouelkhair M.A."/>
            <person name="Bemis D.A."/>
            <person name="Kania S.A."/>
        </authorList>
    </citation>
    <scope>NUCLEOTIDE SEQUENCE [LARGE SCALE GENOMIC DNA]</scope>
    <source>
        <strain evidence="11 14">ATCC 43808</strain>
    </source>
</reference>
<dbReference type="PANTHER" id="PTHR43586:SF8">
    <property type="entry name" value="CYSTEINE DESULFURASE 1, CHLOROPLASTIC"/>
    <property type="match status" value="1"/>
</dbReference>
<evidence type="ECO:0000256" key="8">
    <source>
        <dbReference type="RuleBase" id="RU004506"/>
    </source>
</evidence>
<evidence type="ECO:0000313" key="12">
    <source>
        <dbReference type="EMBL" id="SUM89857.1"/>
    </source>
</evidence>